<protein>
    <recommendedName>
        <fullName evidence="4">Dual specificity phosphatase catalytic domain</fullName>
    </recommendedName>
</protein>
<evidence type="ECO:0000259" key="2">
    <source>
        <dbReference type="PROSITE" id="PS50056"/>
    </source>
</evidence>
<dbReference type="InterPro" id="IPR020422">
    <property type="entry name" value="TYR_PHOSPHATASE_DUAL_dom"/>
</dbReference>
<dbReference type="InterPro" id="IPR000340">
    <property type="entry name" value="Dual-sp_phosphatase_cat-dom"/>
</dbReference>
<dbReference type="GO" id="GO:0008579">
    <property type="term" value="F:JUN kinase phosphatase activity"/>
    <property type="evidence" value="ECO:0007669"/>
    <property type="project" value="TreeGrafter"/>
</dbReference>
<dbReference type="PROSITE" id="PS50056">
    <property type="entry name" value="TYR_PHOSPHATASE_2"/>
    <property type="match status" value="1"/>
</dbReference>
<dbReference type="PROSITE" id="PS50054">
    <property type="entry name" value="TYR_PHOSPHATASE_DUAL"/>
    <property type="match status" value="1"/>
</dbReference>
<organism evidence="3">
    <name type="scientific">viral metagenome</name>
    <dbReference type="NCBI Taxonomy" id="1070528"/>
    <lineage>
        <taxon>unclassified sequences</taxon>
        <taxon>metagenomes</taxon>
        <taxon>organismal metagenomes</taxon>
    </lineage>
</organism>
<reference evidence="3" key="1">
    <citation type="journal article" date="2020" name="Nature">
        <title>Giant virus diversity and host interactions through global metagenomics.</title>
        <authorList>
            <person name="Schulz F."/>
            <person name="Roux S."/>
            <person name="Paez-Espino D."/>
            <person name="Jungbluth S."/>
            <person name="Walsh D.A."/>
            <person name="Denef V.J."/>
            <person name="McMahon K.D."/>
            <person name="Konstantinidis K.T."/>
            <person name="Eloe-Fadrosh E.A."/>
            <person name="Kyrpides N.C."/>
            <person name="Woyke T."/>
        </authorList>
    </citation>
    <scope>NUCLEOTIDE SEQUENCE</scope>
    <source>
        <strain evidence="3">GVMAG-M-3300014204-73</strain>
    </source>
</reference>
<dbReference type="PANTHER" id="PTHR46377">
    <property type="entry name" value="DUAL SPECIFICITY PROTEIN PHOSPHATASE 19"/>
    <property type="match status" value="1"/>
</dbReference>
<feature type="domain" description="Tyrosine-protein phosphatase" evidence="1">
    <location>
        <begin position="23"/>
        <end position="168"/>
    </location>
</feature>
<dbReference type="CDD" id="cd14498">
    <property type="entry name" value="DSP"/>
    <property type="match status" value="1"/>
</dbReference>
<accession>A0A6C0BJH3</accession>
<evidence type="ECO:0000313" key="3">
    <source>
        <dbReference type="EMBL" id="QHS92505.1"/>
    </source>
</evidence>
<evidence type="ECO:0000259" key="1">
    <source>
        <dbReference type="PROSITE" id="PS50054"/>
    </source>
</evidence>
<proteinExistence type="predicted"/>
<dbReference type="AlphaFoldDB" id="A0A6C0BJH3"/>
<feature type="domain" description="Tyrosine specific protein phosphatases" evidence="2">
    <location>
        <begin position="88"/>
        <end position="147"/>
    </location>
</feature>
<dbReference type="PANTHER" id="PTHR46377:SF1">
    <property type="entry name" value="DUAL SPECIFICITY PROTEIN PHOSPHATASE 19"/>
    <property type="match status" value="1"/>
</dbReference>
<sequence>MDSVIQQINQSIIKHSGQVDLVDPISRITDQLFLGQGRVTAHRHALTQLGITHIVSVGRSPHSPVKHGSFILYEIPRVEDLNTNRLDLHFPAVFQFMREALKCGGSIFVHCEMGLSRGATVMIGFLRANGDSPSLQISYETVKRIRPWIAPNAGFQDQLRHFFCEPLITEMK</sequence>
<dbReference type="Pfam" id="PF00782">
    <property type="entry name" value="DSPc"/>
    <property type="match status" value="1"/>
</dbReference>
<dbReference type="SMART" id="SM00195">
    <property type="entry name" value="DSPc"/>
    <property type="match status" value="1"/>
</dbReference>
<dbReference type="InterPro" id="IPR000387">
    <property type="entry name" value="Tyr_Pase_dom"/>
</dbReference>
<dbReference type="GO" id="GO:0005737">
    <property type="term" value="C:cytoplasm"/>
    <property type="evidence" value="ECO:0007669"/>
    <property type="project" value="TreeGrafter"/>
</dbReference>
<dbReference type="Gene3D" id="3.90.190.10">
    <property type="entry name" value="Protein tyrosine phosphatase superfamily"/>
    <property type="match status" value="1"/>
</dbReference>
<dbReference type="InterPro" id="IPR029021">
    <property type="entry name" value="Prot-tyrosine_phosphatase-like"/>
</dbReference>
<dbReference type="EMBL" id="MN739180">
    <property type="protein sequence ID" value="QHS92505.1"/>
    <property type="molecule type" value="Genomic_DNA"/>
</dbReference>
<evidence type="ECO:0008006" key="4">
    <source>
        <dbReference type="Google" id="ProtNLM"/>
    </source>
</evidence>
<name>A0A6C0BJH3_9ZZZZ</name>
<dbReference type="SUPFAM" id="SSF52799">
    <property type="entry name" value="(Phosphotyrosine protein) phosphatases II"/>
    <property type="match status" value="1"/>
</dbReference>